<evidence type="ECO:0000313" key="2">
    <source>
        <dbReference type="EMBL" id="TNJ62889.1"/>
    </source>
</evidence>
<protein>
    <recommendedName>
        <fullName evidence="4">Polymer-forming cytoskeletal protein</fullName>
    </recommendedName>
</protein>
<reference evidence="2 3" key="1">
    <citation type="submission" date="2019-05" db="EMBL/GenBank/DDBJ databases">
        <title>We sequenced the genome of Paenibacillus hemerocallicola KCTC 33185 for further insight into its adaptation and study the phylogeny of Paenibacillus.</title>
        <authorList>
            <person name="Narsing Rao M.P."/>
        </authorList>
    </citation>
    <scope>NUCLEOTIDE SEQUENCE [LARGE SCALE GENOMIC DNA]</scope>
    <source>
        <strain evidence="2 3">KCTC 33185</strain>
    </source>
</reference>
<dbReference type="Proteomes" id="UP000307943">
    <property type="component" value="Unassembled WGS sequence"/>
</dbReference>
<accession>A0A5C4T414</accession>
<evidence type="ECO:0008006" key="4">
    <source>
        <dbReference type="Google" id="ProtNLM"/>
    </source>
</evidence>
<dbReference type="PANTHER" id="PTHR35024:SF4">
    <property type="entry name" value="POLYMER-FORMING CYTOSKELETAL PROTEIN"/>
    <property type="match status" value="1"/>
</dbReference>
<dbReference type="OrthoDB" id="1730007at2"/>
<dbReference type="AlphaFoldDB" id="A0A5C4T414"/>
<sequence>MPVRPLNTMNEYNLIRERSAMSMNIRRDLNISGVLGGCSGGTFNKVTINGHGTVNGDLDCIGFTCNGKTSVRGKVTAEIIEVNGSASFGGEIRTGKLRINGKSEMEGAVSARNFRSDGHTKVGGDMTGEEVEINGSFKVNGNCDAERFRARGTFRIDGLLNAETIDIDLYAECRAREIGGESISVRKTGIDSPFGKLMKALIFPKDALIADTIEGDEVRLEYTTAGVVRGTNVTIGPGCHIGLVEYKDGYRRDIDAVVIESRQM</sequence>
<dbReference type="InterPro" id="IPR007607">
    <property type="entry name" value="BacA/B"/>
</dbReference>
<dbReference type="PANTHER" id="PTHR35024">
    <property type="entry name" value="HYPOTHETICAL CYTOSOLIC PROTEIN"/>
    <property type="match status" value="1"/>
</dbReference>
<comment type="similarity">
    <text evidence="1">Belongs to the bactofilin family.</text>
</comment>
<name>A0A5C4T414_9BACL</name>
<organism evidence="2 3">
    <name type="scientific">Paenibacillus hemerocallicola</name>
    <dbReference type="NCBI Taxonomy" id="1172614"/>
    <lineage>
        <taxon>Bacteria</taxon>
        <taxon>Bacillati</taxon>
        <taxon>Bacillota</taxon>
        <taxon>Bacilli</taxon>
        <taxon>Bacillales</taxon>
        <taxon>Paenibacillaceae</taxon>
        <taxon>Paenibacillus</taxon>
    </lineage>
</organism>
<dbReference type="EMBL" id="VDCQ01000051">
    <property type="protein sequence ID" value="TNJ62889.1"/>
    <property type="molecule type" value="Genomic_DNA"/>
</dbReference>
<dbReference type="Pfam" id="PF04519">
    <property type="entry name" value="Bactofilin"/>
    <property type="match status" value="1"/>
</dbReference>
<proteinExistence type="inferred from homology"/>
<evidence type="ECO:0000313" key="3">
    <source>
        <dbReference type="Proteomes" id="UP000307943"/>
    </source>
</evidence>
<gene>
    <name evidence="2" type="ORF">FE784_28085</name>
</gene>
<comment type="caution">
    <text evidence="2">The sequence shown here is derived from an EMBL/GenBank/DDBJ whole genome shotgun (WGS) entry which is preliminary data.</text>
</comment>
<keyword evidence="3" id="KW-1185">Reference proteome</keyword>
<evidence type="ECO:0000256" key="1">
    <source>
        <dbReference type="ARBA" id="ARBA00044755"/>
    </source>
</evidence>